<dbReference type="EMBL" id="PSXY01000018">
    <property type="protein sequence ID" value="PPF66656.1"/>
    <property type="molecule type" value="Genomic_DNA"/>
</dbReference>
<evidence type="ECO:0000313" key="3">
    <source>
        <dbReference type="Proteomes" id="UP000239241"/>
    </source>
</evidence>
<dbReference type="SUPFAM" id="SSF46785">
    <property type="entry name" value="Winged helix' DNA-binding domain"/>
    <property type="match status" value="1"/>
</dbReference>
<accession>A0A2S5VSC1</accession>
<proteinExistence type="predicted"/>
<reference evidence="2 3" key="1">
    <citation type="submission" date="2018-02" db="EMBL/GenBank/DDBJ databases">
        <title>Bacteriophage NCPPB3778 and a type I-E CRISPR drive the evolution of the US Biological Select Agent, Rathayibacter toxicus.</title>
        <authorList>
            <person name="Davis E.W.II."/>
            <person name="Tabima J.F."/>
            <person name="Weisberg A.J."/>
            <person name="Lopes L.D."/>
            <person name="Wiseman M.S."/>
            <person name="Wiseman M.S."/>
            <person name="Pupko T."/>
            <person name="Belcher M.S."/>
            <person name="Sechler A.J."/>
            <person name="Tancos M.A."/>
            <person name="Schroeder B.K."/>
            <person name="Murray T.D."/>
            <person name="Luster D.G."/>
            <person name="Schneider W.L."/>
            <person name="Rogers E."/>
            <person name="Andreote F.D."/>
            <person name="Grunwald N.J."/>
            <person name="Putnam M.L."/>
            <person name="Chang J.H."/>
        </authorList>
    </citation>
    <scope>NUCLEOTIDE SEQUENCE [LARGE SCALE GENOMIC DNA]</scope>
    <source>
        <strain evidence="2 3">AY1B3</strain>
    </source>
</reference>
<feature type="domain" description="HTH arsR-type" evidence="1">
    <location>
        <begin position="31"/>
        <end position="67"/>
    </location>
</feature>
<evidence type="ECO:0000259" key="1">
    <source>
        <dbReference type="Pfam" id="PF01022"/>
    </source>
</evidence>
<organism evidence="2 3">
    <name type="scientific">Clavibacter michiganensis</name>
    <dbReference type="NCBI Taxonomy" id="28447"/>
    <lineage>
        <taxon>Bacteria</taxon>
        <taxon>Bacillati</taxon>
        <taxon>Actinomycetota</taxon>
        <taxon>Actinomycetes</taxon>
        <taxon>Micrococcales</taxon>
        <taxon>Microbacteriaceae</taxon>
        <taxon>Clavibacter</taxon>
    </lineage>
</organism>
<dbReference type="Proteomes" id="UP000239241">
    <property type="component" value="Unassembled WGS sequence"/>
</dbReference>
<dbReference type="InterPro" id="IPR001845">
    <property type="entry name" value="HTH_ArsR_DNA-bd_dom"/>
</dbReference>
<gene>
    <name evidence="2" type="ORF">C5E16_11120</name>
</gene>
<comment type="caution">
    <text evidence="2">The sequence shown here is derived from an EMBL/GenBank/DDBJ whole genome shotgun (WGS) entry which is preliminary data.</text>
</comment>
<dbReference type="AlphaFoldDB" id="A0A2S5VSC1"/>
<evidence type="ECO:0000313" key="2">
    <source>
        <dbReference type="EMBL" id="PPF66656.1"/>
    </source>
</evidence>
<dbReference type="RefSeq" id="WP_104290701.1">
    <property type="nucleotide sequence ID" value="NZ_PSXY01000018.1"/>
</dbReference>
<dbReference type="Pfam" id="PF01022">
    <property type="entry name" value="HTH_5"/>
    <property type="match status" value="1"/>
</dbReference>
<protein>
    <recommendedName>
        <fullName evidence="1">HTH arsR-type domain-containing protein</fullName>
    </recommendedName>
</protein>
<name>A0A2S5VSC1_9MICO</name>
<dbReference type="InterPro" id="IPR036388">
    <property type="entry name" value="WH-like_DNA-bd_sf"/>
</dbReference>
<dbReference type="Gene3D" id="1.10.10.10">
    <property type="entry name" value="Winged helix-like DNA-binding domain superfamily/Winged helix DNA-binding domain"/>
    <property type="match status" value="1"/>
</dbReference>
<dbReference type="InterPro" id="IPR036390">
    <property type="entry name" value="WH_DNA-bd_sf"/>
</dbReference>
<sequence length="103" mass="10652">MPDAPEAPAMSLEDACAALAVTAARVKTLGYVLQNDEATAKDVMAAVGLSRNAAGHHLAALTAAGLLHQRRVSQPLGGGPIIYWSANRIAIGRARDALSKHLS</sequence>